<evidence type="ECO:0000313" key="2">
    <source>
        <dbReference type="EMBL" id="JAT36125.1"/>
    </source>
</evidence>
<feature type="region of interest" description="Disordered" evidence="1">
    <location>
        <begin position="144"/>
        <end position="168"/>
    </location>
</feature>
<feature type="region of interest" description="Disordered" evidence="1">
    <location>
        <begin position="69"/>
        <end position="93"/>
    </location>
</feature>
<name>A0A1B6MJQ9_9HEMI</name>
<protein>
    <submittedName>
        <fullName evidence="2">Uncharacterized protein</fullName>
    </submittedName>
</protein>
<dbReference type="EMBL" id="GEBQ01003852">
    <property type="protein sequence ID" value="JAT36125.1"/>
    <property type="molecule type" value="Transcribed_RNA"/>
</dbReference>
<proteinExistence type="predicted"/>
<accession>A0A1B6MJQ9</accession>
<sequence length="193" mass="20982">QPSSTSMDTEKRMKATMEEYAKLQLNAQAVSPPGNLEMPGNLETFKAGRGRGYMKALLRGEVGVGINQHIPSNSSLHKEDAQPSSTSMDTEKRMKATMEEYAKLQLNAQAVSPPGNLETFKAGRGRGYMKALLRGEVGVGINQHIPSSSSLHKEDAQPSSTSMDTEKRMKATMEEYAKLQLNAQAVSPPGNLE</sequence>
<reference evidence="2" key="1">
    <citation type="submission" date="2015-11" db="EMBL/GenBank/DDBJ databases">
        <title>De novo transcriptome assembly of four potential Pierce s Disease insect vectors from Arizona vineyards.</title>
        <authorList>
            <person name="Tassone E.E."/>
        </authorList>
    </citation>
    <scope>NUCLEOTIDE SEQUENCE</scope>
</reference>
<organism evidence="2">
    <name type="scientific">Graphocephala atropunctata</name>
    <dbReference type="NCBI Taxonomy" id="36148"/>
    <lineage>
        <taxon>Eukaryota</taxon>
        <taxon>Metazoa</taxon>
        <taxon>Ecdysozoa</taxon>
        <taxon>Arthropoda</taxon>
        <taxon>Hexapoda</taxon>
        <taxon>Insecta</taxon>
        <taxon>Pterygota</taxon>
        <taxon>Neoptera</taxon>
        <taxon>Paraneoptera</taxon>
        <taxon>Hemiptera</taxon>
        <taxon>Auchenorrhyncha</taxon>
        <taxon>Membracoidea</taxon>
        <taxon>Cicadellidae</taxon>
        <taxon>Cicadellinae</taxon>
        <taxon>Cicadellini</taxon>
        <taxon>Graphocephala</taxon>
    </lineage>
</organism>
<dbReference type="AlphaFoldDB" id="A0A1B6MJQ9"/>
<gene>
    <name evidence="2" type="ORF">g.8725</name>
</gene>
<evidence type="ECO:0000256" key="1">
    <source>
        <dbReference type="SAM" id="MobiDB-lite"/>
    </source>
</evidence>
<feature type="non-terminal residue" evidence="2">
    <location>
        <position position="1"/>
    </location>
</feature>
<feature type="non-terminal residue" evidence="2">
    <location>
        <position position="193"/>
    </location>
</feature>